<organism evidence="1 2">
    <name type="scientific">Knipowitschia caucasica</name>
    <name type="common">Caucasian dwarf goby</name>
    <name type="synonym">Pomatoschistus caucasicus</name>
    <dbReference type="NCBI Taxonomy" id="637954"/>
    <lineage>
        <taxon>Eukaryota</taxon>
        <taxon>Metazoa</taxon>
        <taxon>Chordata</taxon>
        <taxon>Craniata</taxon>
        <taxon>Vertebrata</taxon>
        <taxon>Euteleostomi</taxon>
        <taxon>Actinopterygii</taxon>
        <taxon>Neopterygii</taxon>
        <taxon>Teleostei</taxon>
        <taxon>Neoteleostei</taxon>
        <taxon>Acanthomorphata</taxon>
        <taxon>Gobiaria</taxon>
        <taxon>Gobiiformes</taxon>
        <taxon>Gobioidei</taxon>
        <taxon>Gobiidae</taxon>
        <taxon>Gobiinae</taxon>
        <taxon>Knipowitschia</taxon>
    </lineage>
</organism>
<protein>
    <submittedName>
        <fullName evidence="1">Uncharacterized protein</fullName>
    </submittedName>
</protein>
<name>A0AAV2LDS6_KNICA</name>
<dbReference type="EMBL" id="OZ035844">
    <property type="protein sequence ID" value="CAL1598608.1"/>
    <property type="molecule type" value="Genomic_DNA"/>
</dbReference>
<gene>
    <name evidence="1" type="ORF">KC01_LOCUS26975</name>
</gene>
<proteinExistence type="predicted"/>
<sequence length="77" mass="7476">MPLPQVPSAGCAGLGGWVGIEAPGTVLGLIRRISVVCDQNELGVCEETEDRGCGGLITAGFLGGGSSDTALGGCDGG</sequence>
<evidence type="ECO:0000313" key="1">
    <source>
        <dbReference type="EMBL" id="CAL1598608.1"/>
    </source>
</evidence>
<keyword evidence="2" id="KW-1185">Reference proteome</keyword>
<evidence type="ECO:0000313" key="2">
    <source>
        <dbReference type="Proteomes" id="UP001497482"/>
    </source>
</evidence>
<reference evidence="1 2" key="1">
    <citation type="submission" date="2024-04" db="EMBL/GenBank/DDBJ databases">
        <authorList>
            <person name="Waldvogel A.-M."/>
            <person name="Schoenle A."/>
        </authorList>
    </citation>
    <scope>NUCLEOTIDE SEQUENCE [LARGE SCALE GENOMIC DNA]</scope>
</reference>
<dbReference type="AlphaFoldDB" id="A0AAV2LDS6"/>
<accession>A0AAV2LDS6</accession>
<dbReference type="Proteomes" id="UP001497482">
    <property type="component" value="Chromosome 22"/>
</dbReference>